<feature type="compositionally biased region" description="Low complexity" evidence="7">
    <location>
        <begin position="197"/>
        <end position="215"/>
    </location>
</feature>
<keyword evidence="5" id="KW-0736">Signalosome</keyword>
<keyword evidence="10" id="KW-1185">Reference proteome</keyword>
<protein>
    <recommendedName>
        <fullName evidence="8">PCI domain-containing protein</fullName>
    </recommendedName>
</protein>
<dbReference type="GO" id="GO:0005737">
    <property type="term" value="C:cytoplasm"/>
    <property type="evidence" value="ECO:0007669"/>
    <property type="project" value="UniProtKB-SubCell"/>
</dbReference>
<evidence type="ECO:0000313" key="9">
    <source>
        <dbReference type="EMBL" id="KAG0148428.1"/>
    </source>
</evidence>
<evidence type="ECO:0000256" key="2">
    <source>
        <dbReference type="ARBA" id="ARBA00004496"/>
    </source>
</evidence>
<dbReference type="InterPro" id="IPR019585">
    <property type="entry name" value="Rpn7/CSN1"/>
</dbReference>
<evidence type="ECO:0000256" key="3">
    <source>
        <dbReference type="ARBA" id="ARBA00008793"/>
    </source>
</evidence>
<feature type="domain" description="PCI" evidence="8">
    <location>
        <begin position="246"/>
        <end position="414"/>
    </location>
</feature>
<evidence type="ECO:0000256" key="6">
    <source>
        <dbReference type="ARBA" id="ARBA00023242"/>
    </source>
</evidence>
<dbReference type="PANTHER" id="PTHR14145:SF2">
    <property type="entry name" value="COP9 SIGNALOSOME COMPLEX SUBUNIT 1"/>
    <property type="match status" value="1"/>
</dbReference>
<keyword evidence="6" id="KW-0539">Nucleus</keyword>
<sequence length="472" mass="52768">MEPHNVPEVLARISQYTGRRAINRYRFLADAYPSLALYGYEGALREIVRSTWDIQQYKLIHNAYNKVAASHNLPLIPEDESWIQNTQAEMNQTFSRLEMELKNYTTSLMKESIRITYQDLAARHRLAGDQNNALRALSKAREHCSNSAQVAEISFALLELAMDCHAQKSAENYIGKAEGALEATTSSKENKQDGGSKAKASTSYAGASTSGTSAADAKEKERVRLTERLNIAKGLSALGQGNFMKAASAFLRVSREAGQYPGTELLITQVDLAIYTTLCAMATFTRPELKKKVIDNAELRSLLECEPQLKRVLYAFQENKHREVLQFLDDWQPTYRTDMYLAHHINVIIYLIQERAILQYFSPFSSVALAKASEAFGWSEVVLKERLLHSIASKKLHAKIDLPNGLLIANQNDSRVDLFQKAIESADAMELESKAALLRLMLIQANVVVKDHQSANQPETLRGKQIGSGGLI</sequence>
<dbReference type="InterPro" id="IPR036390">
    <property type="entry name" value="WH_DNA-bd_sf"/>
</dbReference>
<dbReference type="InterPro" id="IPR045135">
    <property type="entry name" value="Rpn7_N"/>
</dbReference>
<dbReference type="InterPro" id="IPR000717">
    <property type="entry name" value="PCI_dom"/>
</dbReference>
<keyword evidence="4" id="KW-0963">Cytoplasm</keyword>
<dbReference type="Gene3D" id="1.25.40.570">
    <property type="match status" value="1"/>
</dbReference>
<evidence type="ECO:0000256" key="5">
    <source>
        <dbReference type="ARBA" id="ARBA00022790"/>
    </source>
</evidence>
<evidence type="ECO:0000256" key="7">
    <source>
        <dbReference type="SAM" id="MobiDB-lite"/>
    </source>
</evidence>
<dbReference type="EMBL" id="MU167237">
    <property type="protein sequence ID" value="KAG0148428.1"/>
    <property type="molecule type" value="Genomic_DNA"/>
</dbReference>
<accession>A0A9P6NQK2</accession>
<dbReference type="Proteomes" id="UP000886653">
    <property type="component" value="Unassembled WGS sequence"/>
</dbReference>
<evidence type="ECO:0000313" key="10">
    <source>
        <dbReference type="Proteomes" id="UP000886653"/>
    </source>
</evidence>
<dbReference type="OrthoDB" id="422427at2759"/>
<dbReference type="GO" id="GO:0008180">
    <property type="term" value="C:COP9 signalosome"/>
    <property type="evidence" value="ECO:0007669"/>
    <property type="project" value="UniProtKB-KW"/>
</dbReference>
<evidence type="ECO:0000256" key="1">
    <source>
        <dbReference type="ARBA" id="ARBA00004123"/>
    </source>
</evidence>
<evidence type="ECO:0000259" key="8">
    <source>
        <dbReference type="PROSITE" id="PS50250"/>
    </source>
</evidence>
<dbReference type="AlphaFoldDB" id="A0A9P6NQK2"/>
<gene>
    <name evidence="9" type="ORF">CROQUDRAFT_75476</name>
</gene>
<proteinExistence type="inferred from homology"/>
<feature type="region of interest" description="Disordered" evidence="7">
    <location>
        <begin position="184"/>
        <end position="220"/>
    </location>
</feature>
<name>A0A9P6NQK2_9BASI</name>
<reference evidence="9" key="1">
    <citation type="submission" date="2013-11" db="EMBL/GenBank/DDBJ databases">
        <title>Genome sequence of the fusiform rust pathogen reveals effectors for host alternation and coevolution with pine.</title>
        <authorList>
            <consortium name="DOE Joint Genome Institute"/>
            <person name="Smith K."/>
            <person name="Pendleton A."/>
            <person name="Kubisiak T."/>
            <person name="Anderson C."/>
            <person name="Salamov A."/>
            <person name="Aerts A."/>
            <person name="Riley R."/>
            <person name="Clum A."/>
            <person name="Lindquist E."/>
            <person name="Ence D."/>
            <person name="Campbell M."/>
            <person name="Kronenberg Z."/>
            <person name="Feau N."/>
            <person name="Dhillon B."/>
            <person name="Hamelin R."/>
            <person name="Burleigh J."/>
            <person name="Smith J."/>
            <person name="Yandell M."/>
            <person name="Nelson C."/>
            <person name="Grigoriev I."/>
            <person name="Davis J."/>
        </authorList>
    </citation>
    <scope>NUCLEOTIDE SEQUENCE</scope>
    <source>
        <strain evidence="9">G11</strain>
    </source>
</reference>
<comment type="subcellular location">
    <subcellularLocation>
        <location evidence="2">Cytoplasm</location>
    </subcellularLocation>
    <subcellularLocation>
        <location evidence="1">Nucleus</location>
    </subcellularLocation>
</comment>
<comment type="similarity">
    <text evidence="3">Belongs to the CSN1 family.</text>
</comment>
<organism evidence="9 10">
    <name type="scientific">Cronartium quercuum f. sp. fusiforme G11</name>
    <dbReference type="NCBI Taxonomy" id="708437"/>
    <lineage>
        <taxon>Eukaryota</taxon>
        <taxon>Fungi</taxon>
        <taxon>Dikarya</taxon>
        <taxon>Basidiomycota</taxon>
        <taxon>Pucciniomycotina</taxon>
        <taxon>Pucciniomycetes</taxon>
        <taxon>Pucciniales</taxon>
        <taxon>Coleosporiaceae</taxon>
        <taxon>Cronartium</taxon>
    </lineage>
</organism>
<dbReference type="SUPFAM" id="SSF46785">
    <property type="entry name" value="Winged helix' DNA-binding domain"/>
    <property type="match status" value="1"/>
</dbReference>
<dbReference type="Pfam" id="PF10602">
    <property type="entry name" value="RPN7"/>
    <property type="match status" value="1"/>
</dbReference>
<dbReference type="Pfam" id="PF01399">
    <property type="entry name" value="PCI"/>
    <property type="match status" value="1"/>
</dbReference>
<evidence type="ECO:0000256" key="4">
    <source>
        <dbReference type="ARBA" id="ARBA00022490"/>
    </source>
</evidence>
<comment type="caution">
    <text evidence="9">The sequence shown here is derived from an EMBL/GenBank/DDBJ whole genome shotgun (WGS) entry which is preliminary data.</text>
</comment>
<dbReference type="PROSITE" id="PS50250">
    <property type="entry name" value="PCI"/>
    <property type="match status" value="1"/>
</dbReference>
<dbReference type="PANTHER" id="PTHR14145">
    <property type="entry name" value="26S PROTESOME SUBUNIT 6"/>
    <property type="match status" value="1"/>
</dbReference>